<reference evidence="4" key="2">
    <citation type="submission" date="2021-10" db="EMBL/GenBank/DDBJ databases">
        <title>Phylogenomics reveals ancestral predisposition of the termite-cultivated fungus Termitomyces towards a domesticated lifestyle.</title>
        <authorList>
            <person name="Auxier B."/>
            <person name="Grum-Grzhimaylo A."/>
            <person name="Cardenas M.E."/>
            <person name="Lodge J.D."/>
            <person name="Laessoe T."/>
            <person name="Pedersen O."/>
            <person name="Smith M.E."/>
            <person name="Kuyper T.W."/>
            <person name="Franco-Molano E.A."/>
            <person name="Baroni T.J."/>
            <person name="Aanen D.K."/>
        </authorList>
    </citation>
    <scope>NUCLEOTIDE SEQUENCE</scope>
    <source>
        <strain evidence="4">D49</strain>
    </source>
</reference>
<dbReference type="Pfam" id="PF14033">
    <property type="entry name" value="DUF4246"/>
    <property type="match status" value="1"/>
</dbReference>
<dbReference type="PANTHER" id="PTHR33119">
    <property type="entry name" value="IFI3P"/>
    <property type="match status" value="1"/>
</dbReference>
<dbReference type="InterPro" id="IPR049207">
    <property type="entry name" value="DUF4246_N"/>
</dbReference>
<keyword evidence="5" id="KW-1185">Reference proteome</keyword>
<feature type="domain" description="DUF4246" evidence="2">
    <location>
        <begin position="96"/>
        <end position="548"/>
    </location>
</feature>
<gene>
    <name evidence="4" type="ORF">H0H81_009065</name>
</gene>
<dbReference type="EMBL" id="JABCKI010000026">
    <property type="protein sequence ID" value="KAG5653949.1"/>
    <property type="molecule type" value="Genomic_DNA"/>
</dbReference>
<evidence type="ECO:0000256" key="1">
    <source>
        <dbReference type="SAM" id="MobiDB-lite"/>
    </source>
</evidence>
<feature type="domain" description="DUF4246" evidence="3">
    <location>
        <begin position="13"/>
        <end position="83"/>
    </location>
</feature>
<dbReference type="InterPro" id="IPR049192">
    <property type="entry name" value="DUF4246_C"/>
</dbReference>
<sequence>MAQNDSKDPEIKLPGFGLPLNVKPAGLFRNALDGKDLRHGDTQLPLTTLREFTMLRLMNQLTDKPGWHEKVFEKSITEKWTAEALGQGSESDVTRSMIDWCLEELKFKAKIFERIGAVSVYTGDVVKSDTLIPDSLKQALKAAVVQLERVPAAEQDWHPGSDQKVLDLVHPSLFPLVYGRTRILTDGTVGLDDCIERCGQGTTVPVPPAEEADLVDSGARYPWEQPFGANAFSTQFQWLPCDVDLSGGKGSAKITSYINNLHPRGKKDLYPIIEEILARTIPMWDLTLTPLKTPLRTIQQSQRIHYDNVDYDPDPENGPDTDGPQQDEDEDEDDYYDRRQEWIAATRRVVKPEPGKFNPSPILEVQHKYAMGETEGLDPKTSVDIYRDFGDRGLQVIVKLANIHLTPEKPEYEGGSWHVEGQLNEHICASAIYYYDSENITTSRLAFRQQSDTEIDLDYPQHVHDWFTVVYGCENEDPAAQNVGTVDTPEGRLLTWPNILQHQVQPFKLEDPAKPGHRKILAFFLVDPNIRIISTANVPCQQKDWWSDAVRRGGGAIPSLPVELQDHVFRDVDDFPISLQEAKELRLKLMEERKVYVLKNDAAFNQHAFSLCEH</sequence>
<protein>
    <submittedName>
        <fullName evidence="4">Uncharacterized protein</fullName>
    </submittedName>
</protein>
<evidence type="ECO:0000259" key="3">
    <source>
        <dbReference type="Pfam" id="PF21666"/>
    </source>
</evidence>
<evidence type="ECO:0000313" key="5">
    <source>
        <dbReference type="Proteomes" id="UP000717328"/>
    </source>
</evidence>
<name>A0A9P7GNN3_9AGAR</name>
<organism evidence="4 5">
    <name type="scientific">Sphagnurus paluster</name>
    <dbReference type="NCBI Taxonomy" id="117069"/>
    <lineage>
        <taxon>Eukaryota</taxon>
        <taxon>Fungi</taxon>
        <taxon>Dikarya</taxon>
        <taxon>Basidiomycota</taxon>
        <taxon>Agaricomycotina</taxon>
        <taxon>Agaricomycetes</taxon>
        <taxon>Agaricomycetidae</taxon>
        <taxon>Agaricales</taxon>
        <taxon>Tricholomatineae</taxon>
        <taxon>Lyophyllaceae</taxon>
        <taxon>Sphagnurus</taxon>
    </lineage>
</organism>
<dbReference type="Proteomes" id="UP000717328">
    <property type="component" value="Unassembled WGS sequence"/>
</dbReference>
<proteinExistence type="predicted"/>
<comment type="caution">
    <text evidence="4">The sequence shown here is derived from an EMBL/GenBank/DDBJ whole genome shotgun (WGS) entry which is preliminary data.</text>
</comment>
<accession>A0A9P7GNN3</accession>
<evidence type="ECO:0000313" key="4">
    <source>
        <dbReference type="EMBL" id="KAG5653949.1"/>
    </source>
</evidence>
<reference evidence="4" key="1">
    <citation type="submission" date="2021-02" db="EMBL/GenBank/DDBJ databases">
        <authorList>
            <person name="Nieuwenhuis M."/>
            <person name="Van De Peppel L.J.J."/>
        </authorList>
    </citation>
    <scope>NUCLEOTIDE SEQUENCE</scope>
    <source>
        <strain evidence="4">D49</strain>
    </source>
</reference>
<dbReference type="OrthoDB" id="415532at2759"/>
<dbReference type="AlphaFoldDB" id="A0A9P7GNN3"/>
<dbReference type="PANTHER" id="PTHR33119:SF1">
    <property type="entry name" value="FE2OG DIOXYGENASE DOMAIN-CONTAINING PROTEIN"/>
    <property type="match status" value="1"/>
</dbReference>
<feature type="compositionally biased region" description="Acidic residues" evidence="1">
    <location>
        <begin position="309"/>
        <end position="334"/>
    </location>
</feature>
<evidence type="ECO:0000259" key="2">
    <source>
        <dbReference type="Pfam" id="PF14033"/>
    </source>
</evidence>
<feature type="region of interest" description="Disordered" evidence="1">
    <location>
        <begin position="307"/>
        <end position="334"/>
    </location>
</feature>
<dbReference type="InterPro" id="IPR025340">
    <property type="entry name" value="DUF4246"/>
</dbReference>
<dbReference type="Pfam" id="PF21666">
    <property type="entry name" value="DUF4246_N"/>
    <property type="match status" value="1"/>
</dbReference>